<organism evidence="1 2">
    <name type="scientific">Alternaria dauci</name>
    <dbReference type="NCBI Taxonomy" id="48095"/>
    <lineage>
        <taxon>Eukaryota</taxon>
        <taxon>Fungi</taxon>
        <taxon>Dikarya</taxon>
        <taxon>Ascomycota</taxon>
        <taxon>Pezizomycotina</taxon>
        <taxon>Dothideomycetes</taxon>
        <taxon>Pleosporomycetidae</taxon>
        <taxon>Pleosporales</taxon>
        <taxon>Pleosporineae</taxon>
        <taxon>Pleosporaceae</taxon>
        <taxon>Alternaria</taxon>
        <taxon>Alternaria sect. Porri</taxon>
    </lineage>
</organism>
<dbReference type="EMBL" id="JBHGVX010000007">
    <property type="protein sequence ID" value="KAL1794451.1"/>
    <property type="molecule type" value="Genomic_DNA"/>
</dbReference>
<comment type="caution">
    <text evidence="1">The sequence shown here is derived from an EMBL/GenBank/DDBJ whole genome shotgun (WGS) entry which is preliminary data.</text>
</comment>
<accession>A0ABR3UFU3</accession>
<dbReference type="GeneID" id="96088194"/>
<reference evidence="1 2" key="1">
    <citation type="submission" date="2024-09" db="EMBL/GenBank/DDBJ databases">
        <title>T2T genomes of carrot and Alternaria dauci and their utility for understanding host-pathogen interaction during carrot leaf blight disease.</title>
        <authorList>
            <person name="Liu W."/>
            <person name="Xu S."/>
            <person name="Ou C."/>
            <person name="Liu X."/>
            <person name="Zhuang F."/>
            <person name="Deng X.W."/>
        </authorList>
    </citation>
    <scope>NUCLEOTIDE SEQUENCE [LARGE SCALE GENOMIC DNA]</scope>
    <source>
        <strain evidence="1 2">A2016</strain>
    </source>
</reference>
<keyword evidence="2" id="KW-1185">Reference proteome</keyword>
<evidence type="ECO:0000313" key="1">
    <source>
        <dbReference type="EMBL" id="KAL1794451.1"/>
    </source>
</evidence>
<name>A0ABR3UFU3_9PLEO</name>
<sequence>MISSGIAKIPRWLHHPIARDAESTLVPSSSGSNTTTRLSPVKVGVVFIIGAFLTLRFAQIIAKDLSSYATARILLWLVFGGHEQLKLDETLVVLPLDPSYATIPESCQAIGSPVIIVTPPEDTRSVVERDTKLITVVEVIDFLEVTPDIVELYTPRIQDWLTEAIHELIPELNITSADGSMYPPNPVEAAKEVVQVPQSVVASNEPNDLLTPTTMLDEAEAFLASVNGLPDLFAETHNPQLAAILFEHDFPTFNTGENIYASNQASEAGPIHISVFAGGTDLMSWPDRPVAADKTDLDYMAKQLTQYLPAQMLQRIISVPSEYWYRTRDASGFNVLVRDLELEWFRLVHNVSLTMNSEVIKLIVGQYRKRYTPACPRYWRFQYPPTDSARPYLDIEEEFAINEGIADYNGDYRAVEVVGEVQHTLRTNAQFSKLDYGSEPILKWLSNVEEERLVDPHVYGRCKCGEAAMQAVRCFRRQDESHYNSKTQRSFRKFPLRQMPEHESDDRYVCDVEQRTAYPRSQQITQICKQHKTVTDNIFVLVDTSIKDINDRLSNPGGILPVPGRRNSSVYPDGWQVKKHGVQPPFEQRPPRCRHGFLHSKSCSECFPRRHFALQCQECIEYRLALNARHHNLKVLDAARGAGPEATQGQQNVDLAQHIQARRQNDLLARFTGIAPVRHPLLSPSLCCYTISWTEA</sequence>
<gene>
    <name evidence="1" type="ORF">ACET3X_007872</name>
</gene>
<proteinExistence type="predicted"/>
<dbReference type="Proteomes" id="UP001578633">
    <property type="component" value="Chromosome 7"/>
</dbReference>
<evidence type="ECO:0000313" key="2">
    <source>
        <dbReference type="Proteomes" id="UP001578633"/>
    </source>
</evidence>
<protein>
    <submittedName>
        <fullName evidence="1">Uncharacterized protein</fullName>
    </submittedName>
</protein>
<dbReference type="RefSeq" id="XP_069305035.1">
    <property type="nucleotide sequence ID" value="XM_069454066.1"/>
</dbReference>